<evidence type="ECO:0000313" key="4">
    <source>
        <dbReference type="Proteomes" id="UP000026915"/>
    </source>
</evidence>
<proteinExistence type="predicted"/>
<dbReference type="eggNOG" id="KOG1075">
    <property type="taxonomic scope" value="Eukaryota"/>
</dbReference>
<feature type="chain" id="PRO_5001601008" evidence="1">
    <location>
        <begin position="17"/>
        <end position="369"/>
    </location>
</feature>
<feature type="domain" description="Reverse transcriptase zinc-binding" evidence="2">
    <location>
        <begin position="210"/>
        <end position="299"/>
    </location>
</feature>
<dbReference type="AlphaFoldDB" id="A0A061DL10"/>
<keyword evidence="1" id="KW-0732">Signal</keyword>
<dbReference type="EMBL" id="CM001879">
    <property type="protein sequence ID" value="EOX93499.1"/>
    <property type="molecule type" value="Genomic_DNA"/>
</dbReference>
<dbReference type="InterPro" id="IPR026960">
    <property type="entry name" value="RVT-Znf"/>
</dbReference>
<reference evidence="3 4" key="1">
    <citation type="journal article" date="2013" name="Genome Biol.">
        <title>The genome sequence of the most widely cultivated cacao type and its use to identify candidate genes regulating pod color.</title>
        <authorList>
            <person name="Motamayor J.C."/>
            <person name="Mockaitis K."/>
            <person name="Schmutz J."/>
            <person name="Haiminen N."/>
            <person name="Iii D.L."/>
            <person name="Cornejo O."/>
            <person name="Findley S.D."/>
            <person name="Zheng P."/>
            <person name="Utro F."/>
            <person name="Royaert S."/>
            <person name="Saski C."/>
            <person name="Jenkins J."/>
            <person name="Podicheti R."/>
            <person name="Zhao M."/>
            <person name="Scheffler B.E."/>
            <person name="Stack J.C."/>
            <person name="Feltus F.A."/>
            <person name="Mustiga G.M."/>
            <person name="Amores F."/>
            <person name="Phillips W."/>
            <person name="Marelli J.P."/>
            <person name="May G.D."/>
            <person name="Shapiro H."/>
            <person name="Ma J."/>
            <person name="Bustamante C.D."/>
            <person name="Schnell R.J."/>
            <person name="Main D."/>
            <person name="Gilbert D."/>
            <person name="Parida L."/>
            <person name="Kuhn D.N."/>
        </authorList>
    </citation>
    <scope>NUCLEOTIDE SEQUENCE [LARGE SCALE GENOMIC DNA]</scope>
    <source>
        <strain evidence="4">cv. Matina 1-6</strain>
    </source>
</reference>
<evidence type="ECO:0000259" key="2">
    <source>
        <dbReference type="Pfam" id="PF13966"/>
    </source>
</evidence>
<evidence type="ECO:0000313" key="3">
    <source>
        <dbReference type="EMBL" id="EOX93499.1"/>
    </source>
</evidence>
<dbReference type="HOGENOM" id="CLU_751004_0_0_1"/>
<dbReference type="Pfam" id="PF13966">
    <property type="entry name" value="zf-RVT"/>
    <property type="match status" value="1"/>
</dbReference>
<dbReference type="InParanoid" id="A0A061DL10"/>
<accession>A0A061DL10</accession>
<feature type="signal peptide" evidence="1">
    <location>
        <begin position="1"/>
        <end position="16"/>
    </location>
</feature>
<sequence length="369" mass="42839">MLLKFYCMVGLACCSGRVLWTNLLEGHRIRIYICTSIGEARRVSPEPWQTRLDVAAKAQIRLLIADLIKDYRWICILQTVAVTHRGNEILILSLAGSRLAFRKMSVYRGTMAVVTSSRGVPGRDTCPIYFCFCFLLGDKTLVDITYRVPNLALDKNLVRDFLNPHGHWDHDKLFNCLPYDVLMHVLQVMLPTLAISQDEPYGGLSASGQFTIAWTYDYLRQLSSLTDVKLSGIWQGAWKWQGPQRVRTFLFQCLHGRLLTNRERLRRRLTIDSLSPQCKMEDETMTHVLRDCMVATSLWVRIIPHHDYNVFFTLPLRKWLVCNLQKHQLILYENPWFVVFGLVCWHLWKWCNSTVLDATIVPTRSRLCC</sequence>
<evidence type="ECO:0000256" key="1">
    <source>
        <dbReference type="SAM" id="SignalP"/>
    </source>
</evidence>
<dbReference type="Gramene" id="EOX93499">
    <property type="protein sequence ID" value="EOX93499"/>
    <property type="gene ID" value="TCM_002383"/>
</dbReference>
<organism evidence="3 4">
    <name type="scientific">Theobroma cacao</name>
    <name type="common">Cacao</name>
    <name type="synonym">Cocoa</name>
    <dbReference type="NCBI Taxonomy" id="3641"/>
    <lineage>
        <taxon>Eukaryota</taxon>
        <taxon>Viridiplantae</taxon>
        <taxon>Streptophyta</taxon>
        <taxon>Embryophyta</taxon>
        <taxon>Tracheophyta</taxon>
        <taxon>Spermatophyta</taxon>
        <taxon>Magnoliopsida</taxon>
        <taxon>eudicotyledons</taxon>
        <taxon>Gunneridae</taxon>
        <taxon>Pentapetalae</taxon>
        <taxon>rosids</taxon>
        <taxon>malvids</taxon>
        <taxon>Malvales</taxon>
        <taxon>Malvaceae</taxon>
        <taxon>Byttnerioideae</taxon>
        <taxon>Theobroma</taxon>
    </lineage>
</organism>
<keyword evidence="4" id="KW-1185">Reference proteome</keyword>
<gene>
    <name evidence="3" type="ORF">TCM_002383</name>
</gene>
<name>A0A061DL10_THECC</name>
<dbReference type="Proteomes" id="UP000026915">
    <property type="component" value="Chromosome 1"/>
</dbReference>
<protein>
    <submittedName>
        <fullName evidence="3">Ribonuclease H protein</fullName>
    </submittedName>
</protein>